<dbReference type="Proteomes" id="UP000005953">
    <property type="component" value="Unassembled WGS sequence"/>
</dbReference>
<keyword evidence="2" id="KW-1185">Reference proteome</keyword>
<accession>A4BAX3</accession>
<dbReference type="AlphaFoldDB" id="A4BAX3"/>
<name>A4BAX3_9GAMM</name>
<dbReference type="EMBL" id="AAOE01000003">
    <property type="protein sequence ID" value="EAR10586.1"/>
    <property type="molecule type" value="Genomic_DNA"/>
</dbReference>
<reference evidence="1 2" key="1">
    <citation type="submission" date="2006-02" db="EMBL/GenBank/DDBJ databases">
        <authorList>
            <person name="Pinhassi J."/>
            <person name="Pedros-Alio C."/>
            <person name="Ferriera S."/>
            <person name="Johnson J."/>
            <person name="Kravitz S."/>
            <person name="Halpern A."/>
            <person name="Remington K."/>
            <person name="Beeson K."/>
            <person name="Tran B."/>
            <person name="Rogers Y.-H."/>
            <person name="Friedman R."/>
            <person name="Venter J.C."/>
        </authorList>
    </citation>
    <scope>NUCLEOTIDE SEQUENCE [LARGE SCALE GENOMIC DNA]</scope>
    <source>
        <strain evidence="1 2">MED297</strain>
    </source>
</reference>
<proteinExistence type="predicted"/>
<gene>
    <name evidence="1" type="ORF">MED297_11240</name>
</gene>
<evidence type="ECO:0000313" key="2">
    <source>
        <dbReference type="Proteomes" id="UP000005953"/>
    </source>
</evidence>
<evidence type="ECO:0000313" key="1">
    <source>
        <dbReference type="EMBL" id="EAR10586.1"/>
    </source>
</evidence>
<sequence>MDGKAKDHLLSINSSEYVELLPAIELFRAKTGLFIDQYGDLKLSSGVSSLVESLEATSTGNQNYRSLIRVLRASEEEGYGIIFLGD</sequence>
<organism evidence="1 2">
    <name type="scientific">Reinekea blandensis MED297</name>
    <dbReference type="NCBI Taxonomy" id="314283"/>
    <lineage>
        <taxon>Bacteria</taxon>
        <taxon>Pseudomonadati</taxon>
        <taxon>Pseudomonadota</taxon>
        <taxon>Gammaproteobacteria</taxon>
        <taxon>Oceanospirillales</taxon>
        <taxon>Saccharospirillaceae</taxon>
        <taxon>Reinekea</taxon>
    </lineage>
</organism>
<protein>
    <submittedName>
        <fullName evidence="1">Uncharacterized protein</fullName>
    </submittedName>
</protein>
<comment type="caution">
    <text evidence="1">The sequence shown here is derived from an EMBL/GenBank/DDBJ whole genome shotgun (WGS) entry which is preliminary data.</text>
</comment>
<dbReference type="HOGENOM" id="CLU_2495660_0_0_6"/>